<dbReference type="SUPFAM" id="SSF47836">
    <property type="entry name" value="Retroviral matrix proteins"/>
    <property type="match status" value="1"/>
</dbReference>
<evidence type="ECO:0000313" key="4">
    <source>
        <dbReference type="Proteomes" id="UP000472261"/>
    </source>
</evidence>
<dbReference type="InterPro" id="IPR050462">
    <property type="entry name" value="Retroviral_Gag-Pol_poly"/>
</dbReference>
<sequence length="460" mass="53324">MEGTPWIPRGSPLEELLSNWGQLEGTAGLSPKRAVTLCQDDWPFLTRVRGAGPDEVWPAEGSFQEKRLTTLRKILQDRNPYQMDYLFLWINWADKRKKVKIQKVANKQDISEEAGQFPMVVEFHSNPRVGPNTAADVPPLVAVSVHQPWKPGDLLLWQERFPRLRDNAEKCAKMLSSIIRDYKPNWEDMQTLLQELFTTEERERILAKDRELSNNQQGRPTWPVQDPSWEIHTHDGMEAWKSATNGLLEAIRACEERVTNWARVQECQQRLGEHPSDYWQRLRATLIQYGGMTEQTFQEPLAISVFVNQAAPDISKYFKKHMPGWQGENLQKILSVASFVYNGRDQEKKIKLEKEKEEEKKRLEKQLERAVRGRGLIRGRRQLGTKLDLNSKTMKLNFLGNVLAVEKEPKQKQEIPVELKEIPKEFWSRNSQEIGFLKSAKPVEIKTKEGPPPSVKQYPI</sequence>
<accession>A0A669QIP6</accession>
<feature type="coiled-coil region" evidence="1">
    <location>
        <begin position="342"/>
        <end position="373"/>
    </location>
</feature>
<dbReference type="SUPFAM" id="SSF47943">
    <property type="entry name" value="Retrovirus capsid protein, N-terminal core domain"/>
    <property type="match status" value="1"/>
</dbReference>
<dbReference type="Pfam" id="PF02093">
    <property type="entry name" value="Gag_p30"/>
    <property type="match status" value="1"/>
</dbReference>
<evidence type="ECO:0000313" key="3">
    <source>
        <dbReference type="Ensembl" id="ENSPCLP00000018068.1"/>
    </source>
</evidence>
<keyword evidence="1" id="KW-0175">Coiled coil</keyword>
<reference evidence="3" key="1">
    <citation type="submission" date="2025-08" db="UniProtKB">
        <authorList>
            <consortium name="Ensembl"/>
        </authorList>
    </citation>
    <scope>IDENTIFICATION</scope>
</reference>
<dbReference type="AlphaFoldDB" id="A0A669QIP6"/>
<evidence type="ECO:0000259" key="2">
    <source>
        <dbReference type="Pfam" id="PF02093"/>
    </source>
</evidence>
<dbReference type="OMA" id="PTWADVN"/>
<name>A0A669QIP6_PHACC</name>
<dbReference type="PANTHER" id="PTHR33166">
    <property type="entry name" value="GAG_P30 DOMAIN-CONTAINING PROTEIN"/>
    <property type="match status" value="1"/>
</dbReference>
<proteinExistence type="predicted"/>
<dbReference type="Proteomes" id="UP000472261">
    <property type="component" value="Unplaced"/>
</dbReference>
<keyword evidence="4" id="KW-1185">Reference proteome</keyword>
<protein>
    <recommendedName>
        <fullName evidence="2">Core shell protein Gag P30 domain-containing protein</fullName>
    </recommendedName>
</protein>
<dbReference type="GO" id="GO:0019068">
    <property type="term" value="P:virion assembly"/>
    <property type="evidence" value="ECO:0007669"/>
    <property type="project" value="InterPro"/>
</dbReference>
<dbReference type="Ensembl" id="ENSPCLT00000024056.1">
    <property type="protein sequence ID" value="ENSPCLP00000018068.1"/>
    <property type="gene ID" value="ENSPCLG00000015101.1"/>
</dbReference>
<dbReference type="InterPro" id="IPR036946">
    <property type="entry name" value="G_retro_matrix_sf"/>
</dbReference>
<dbReference type="InterPro" id="IPR010999">
    <property type="entry name" value="Retrovr_matrix"/>
</dbReference>
<organism evidence="3 4">
    <name type="scientific">Phasianus colchicus</name>
    <name type="common">Common pheasant</name>
    <dbReference type="NCBI Taxonomy" id="9054"/>
    <lineage>
        <taxon>Eukaryota</taxon>
        <taxon>Metazoa</taxon>
        <taxon>Chordata</taxon>
        <taxon>Craniata</taxon>
        <taxon>Vertebrata</taxon>
        <taxon>Euteleostomi</taxon>
        <taxon>Archelosauria</taxon>
        <taxon>Archosauria</taxon>
        <taxon>Dinosauria</taxon>
        <taxon>Saurischia</taxon>
        <taxon>Theropoda</taxon>
        <taxon>Coelurosauria</taxon>
        <taxon>Aves</taxon>
        <taxon>Neognathae</taxon>
        <taxon>Galloanserae</taxon>
        <taxon>Galliformes</taxon>
        <taxon>Phasianidae</taxon>
        <taxon>Phasianinae</taxon>
        <taxon>Phasianus</taxon>
    </lineage>
</organism>
<feature type="domain" description="Core shell protein Gag P30" evidence="2">
    <location>
        <begin position="153"/>
        <end position="342"/>
    </location>
</feature>
<dbReference type="InterPro" id="IPR003036">
    <property type="entry name" value="Gag_P30"/>
</dbReference>
<evidence type="ECO:0000256" key="1">
    <source>
        <dbReference type="SAM" id="Coils"/>
    </source>
</evidence>
<reference evidence="3" key="2">
    <citation type="submission" date="2025-09" db="UniProtKB">
        <authorList>
            <consortium name="Ensembl"/>
        </authorList>
    </citation>
    <scope>IDENTIFICATION</scope>
</reference>
<dbReference type="Gene3D" id="1.10.150.180">
    <property type="entry name" value="Gamma-retroviral matrix domain"/>
    <property type="match status" value="1"/>
</dbReference>
<dbReference type="Gene3D" id="1.10.375.10">
    <property type="entry name" value="Human Immunodeficiency Virus Type 1 Capsid Protein"/>
    <property type="match status" value="1"/>
</dbReference>
<dbReference type="InterPro" id="IPR008919">
    <property type="entry name" value="Retrov_capsid_N"/>
</dbReference>